<evidence type="ECO:0000256" key="1">
    <source>
        <dbReference type="ARBA" id="ARBA00001936"/>
    </source>
</evidence>
<comment type="similarity">
    <text evidence="4 16 17">Belongs to the CDP-alcohol phosphatidyltransferase class-I family.</text>
</comment>
<evidence type="ECO:0000256" key="12">
    <source>
        <dbReference type="ARBA" id="ARBA00023098"/>
    </source>
</evidence>
<dbReference type="STRING" id="988480.A0A075ARJ4"/>
<evidence type="ECO:0000256" key="11">
    <source>
        <dbReference type="ARBA" id="ARBA00022989"/>
    </source>
</evidence>
<reference evidence="19 20" key="1">
    <citation type="journal article" date="2013" name="Curr. Biol.">
        <title>Shared signatures of parasitism and phylogenomics unite Cryptomycota and microsporidia.</title>
        <authorList>
            <person name="James T.Y."/>
            <person name="Pelin A."/>
            <person name="Bonen L."/>
            <person name="Ahrendt S."/>
            <person name="Sain D."/>
            <person name="Corradi N."/>
            <person name="Stajich J.E."/>
        </authorList>
    </citation>
    <scope>NUCLEOTIDE SEQUENCE [LARGE SCALE GENOMIC DNA]</scope>
    <source>
        <strain evidence="19 20">CSF55</strain>
    </source>
</reference>
<dbReference type="PANTHER" id="PTHR15362:SF4">
    <property type="entry name" value="CDP-DIACYLGLYCEROL--INOSITOL 3-PHOSPHATIDYLTRANSFERASE"/>
    <property type="match status" value="1"/>
</dbReference>
<dbReference type="HOGENOM" id="CLU_067602_2_0_1"/>
<feature type="transmembrane region" description="Helical" evidence="18">
    <location>
        <begin position="113"/>
        <end position="132"/>
    </location>
</feature>
<accession>A0A075ARJ4</accession>
<dbReference type="AlphaFoldDB" id="A0A075ARJ4"/>
<evidence type="ECO:0000256" key="7">
    <source>
        <dbReference type="ARBA" id="ARBA00022679"/>
    </source>
</evidence>
<dbReference type="PANTHER" id="PTHR15362">
    <property type="entry name" value="PHOSPHATIDYLINOSITOL SYNTHASE"/>
    <property type="match status" value="1"/>
</dbReference>
<keyword evidence="13 16" id="KW-0472">Membrane</keyword>
<proteinExistence type="inferred from homology"/>
<keyword evidence="7 16" id="KW-0808">Transferase</keyword>
<evidence type="ECO:0000256" key="17">
    <source>
        <dbReference type="RuleBase" id="RU003750"/>
    </source>
</evidence>
<keyword evidence="12 16" id="KW-0443">Lipid metabolism</keyword>
<dbReference type="OrthoDB" id="10251079at2759"/>
<dbReference type="Pfam" id="PF01066">
    <property type="entry name" value="CDP-OH_P_transf"/>
    <property type="match status" value="1"/>
</dbReference>
<dbReference type="GO" id="GO:0005794">
    <property type="term" value="C:Golgi apparatus"/>
    <property type="evidence" value="ECO:0007669"/>
    <property type="project" value="EnsemblFungi"/>
</dbReference>
<evidence type="ECO:0000256" key="18">
    <source>
        <dbReference type="SAM" id="Phobius"/>
    </source>
</evidence>
<evidence type="ECO:0000256" key="15">
    <source>
        <dbReference type="ARBA" id="ARBA00023264"/>
    </source>
</evidence>
<evidence type="ECO:0000256" key="3">
    <source>
        <dbReference type="ARBA" id="ARBA00004141"/>
    </source>
</evidence>
<sequence>MQINYHGYAIVVYLLSSILDAFDGLAARYFNQCSELGAVLDMVTDRSTTAGLICYLCILYPNFCMIFQFLLGLDLSSHYIQMFSSLRQGESSHKNVKDKGWSILKLYYTNRTALFLVCAFAELFYVFLYIIKLEQFEFMKSFTTNALYVVFPVWLLKQVINVIQLKRGCQILVSIQEAQKKN</sequence>
<keyword evidence="11 18" id="KW-1133">Transmembrane helix</keyword>
<dbReference type="PROSITE" id="PS00379">
    <property type="entry name" value="CDP_ALCOHOL_P_TRANSF"/>
    <property type="match status" value="1"/>
</dbReference>
<dbReference type="InterPro" id="IPR014387">
    <property type="entry name" value="CDP_diag_ino_3_P_euk"/>
</dbReference>
<evidence type="ECO:0000256" key="13">
    <source>
        <dbReference type="ARBA" id="ARBA00023136"/>
    </source>
</evidence>
<evidence type="ECO:0000256" key="2">
    <source>
        <dbReference type="ARBA" id="ARBA00001946"/>
    </source>
</evidence>
<feature type="transmembrane region" description="Helical" evidence="18">
    <location>
        <begin position="138"/>
        <end position="156"/>
    </location>
</feature>
<dbReference type="InterPro" id="IPR048254">
    <property type="entry name" value="CDP_ALCOHOL_P_TRANSF_CS"/>
</dbReference>
<dbReference type="GO" id="GO:0006661">
    <property type="term" value="P:phosphatidylinositol biosynthetic process"/>
    <property type="evidence" value="ECO:0007669"/>
    <property type="project" value="EnsemblFungi"/>
</dbReference>
<evidence type="ECO:0000313" key="19">
    <source>
        <dbReference type="EMBL" id="EPZ31346.1"/>
    </source>
</evidence>
<evidence type="ECO:0000313" key="20">
    <source>
        <dbReference type="Proteomes" id="UP000030755"/>
    </source>
</evidence>
<dbReference type="Proteomes" id="UP000030755">
    <property type="component" value="Unassembled WGS sequence"/>
</dbReference>
<dbReference type="GO" id="GO:0003881">
    <property type="term" value="F:CDP-diacylglycerol-inositol 3-phosphatidyltransferase activity"/>
    <property type="evidence" value="ECO:0007669"/>
    <property type="project" value="UniProtKB-UniRule"/>
</dbReference>
<comment type="cofactor">
    <cofactor evidence="1">
        <name>Mn(2+)</name>
        <dbReference type="ChEBI" id="CHEBI:29035"/>
    </cofactor>
</comment>
<dbReference type="GO" id="GO:0005741">
    <property type="term" value="C:mitochondrial outer membrane"/>
    <property type="evidence" value="ECO:0007669"/>
    <property type="project" value="EnsemblFungi"/>
</dbReference>
<dbReference type="OMA" id="AQTYSEN"/>
<keyword evidence="8 18" id="KW-0812">Transmembrane</keyword>
<dbReference type="EMBL" id="KE561265">
    <property type="protein sequence ID" value="EPZ31346.1"/>
    <property type="molecule type" value="Genomic_DNA"/>
</dbReference>
<evidence type="ECO:0000256" key="8">
    <source>
        <dbReference type="ARBA" id="ARBA00022692"/>
    </source>
</evidence>
<evidence type="ECO:0000256" key="5">
    <source>
        <dbReference type="ARBA" id="ARBA00013212"/>
    </source>
</evidence>
<dbReference type="EC" id="2.7.8.11" evidence="5 16"/>
<keyword evidence="14 16" id="KW-0594">Phospholipid biosynthesis</keyword>
<evidence type="ECO:0000256" key="10">
    <source>
        <dbReference type="ARBA" id="ARBA00022842"/>
    </source>
</evidence>
<protein>
    <recommendedName>
        <fullName evidence="5 16">CDP-diacylglycerol--inositol 3-phosphatidyltransferase</fullName>
        <ecNumber evidence="5 16">2.7.8.11</ecNumber>
    </recommendedName>
</protein>
<evidence type="ECO:0000256" key="9">
    <source>
        <dbReference type="ARBA" id="ARBA00022723"/>
    </source>
</evidence>
<keyword evidence="20" id="KW-1185">Reference proteome</keyword>
<evidence type="ECO:0000256" key="14">
    <source>
        <dbReference type="ARBA" id="ARBA00023209"/>
    </source>
</evidence>
<evidence type="ECO:0000256" key="16">
    <source>
        <dbReference type="PIRNR" id="PIRNR000848"/>
    </source>
</evidence>
<dbReference type="PIRSF" id="PIRSF000848">
    <property type="entry name" value="CDP_diag_ino_3_P"/>
    <property type="match status" value="1"/>
</dbReference>
<comment type="subcellular location">
    <subcellularLocation>
        <location evidence="3">Membrane</location>
        <topology evidence="3">Multi-pass membrane protein</topology>
    </subcellularLocation>
</comment>
<keyword evidence="15 16" id="KW-1208">Phospholipid metabolism</keyword>
<keyword evidence="10" id="KW-0460">Magnesium</keyword>
<gene>
    <name evidence="19" type="ORF">O9G_000991</name>
</gene>
<feature type="transmembrane region" description="Helical" evidence="18">
    <location>
        <begin position="7"/>
        <end position="30"/>
    </location>
</feature>
<evidence type="ECO:0000256" key="6">
    <source>
        <dbReference type="ARBA" id="ARBA00022516"/>
    </source>
</evidence>
<keyword evidence="9" id="KW-0479">Metal-binding</keyword>
<feature type="transmembrane region" description="Helical" evidence="18">
    <location>
        <begin position="50"/>
        <end position="73"/>
    </location>
</feature>
<organism evidence="19 20">
    <name type="scientific">Rozella allomycis (strain CSF55)</name>
    <dbReference type="NCBI Taxonomy" id="988480"/>
    <lineage>
        <taxon>Eukaryota</taxon>
        <taxon>Fungi</taxon>
        <taxon>Fungi incertae sedis</taxon>
        <taxon>Cryptomycota</taxon>
        <taxon>Cryptomycota incertae sedis</taxon>
        <taxon>Rozella</taxon>
    </lineage>
</organism>
<dbReference type="InterPro" id="IPR000462">
    <property type="entry name" value="CDP-OH_P_trans"/>
</dbReference>
<comment type="catalytic activity">
    <reaction evidence="16">
        <text>a CDP-1,2-diacyl-sn-glycerol + myo-inositol = a 1,2-diacyl-sn-glycero-3-phospho-(1D-myo-inositol) + CMP + H(+)</text>
        <dbReference type="Rhea" id="RHEA:11580"/>
        <dbReference type="ChEBI" id="CHEBI:15378"/>
        <dbReference type="ChEBI" id="CHEBI:17268"/>
        <dbReference type="ChEBI" id="CHEBI:57880"/>
        <dbReference type="ChEBI" id="CHEBI:58332"/>
        <dbReference type="ChEBI" id="CHEBI:60377"/>
        <dbReference type="EC" id="2.7.8.11"/>
    </reaction>
</comment>
<evidence type="ECO:0000256" key="4">
    <source>
        <dbReference type="ARBA" id="ARBA00010441"/>
    </source>
</evidence>
<dbReference type="Gene3D" id="1.20.120.1760">
    <property type="match status" value="1"/>
</dbReference>
<comment type="cofactor">
    <cofactor evidence="2">
        <name>Mg(2+)</name>
        <dbReference type="ChEBI" id="CHEBI:18420"/>
    </cofactor>
</comment>
<dbReference type="InterPro" id="IPR043130">
    <property type="entry name" value="CDP-OH_PTrfase_TM_dom"/>
</dbReference>
<name>A0A075ARJ4_ROZAC</name>
<keyword evidence="6 16" id="KW-0444">Lipid biosynthesis</keyword>
<dbReference type="GO" id="GO:0046872">
    <property type="term" value="F:metal ion binding"/>
    <property type="evidence" value="ECO:0007669"/>
    <property type="project" value="UniProtKB-KW"/>
</dbReference>